<name>A0A383CEA1_9ZZZZ</name>
<dbReference type="SUPFAM" id="SSF54593">
    <property type="entry name" value="Glyoxalase/Bleomycin resistance protein/Dihydroxybiphenyl dioxygenase"/>
    <property type="match status" value="1"/>
</dbReference>
<dbReference type="InterPro" id="IPR037523">
    <property type="entry name" value="VOC_core"/>
</dbReference>
<feature type="domain" description="VOC" evidence="1">
    <location>
        <begin position="4"/>
        <end position="124"/>
    </location>
</feature>
<protein>
    <recommendedName>
        <fullName evidence="1">VOC domain-containing protein</fullName>
    </recommendedName>
</protein>
<dbReference type="PANTHER" id="PTHR36437">
    <property type="entry name" value="GLYOXALASE/BLEOMYCIN RESISTANCE PROTEIN/DIOXYGENASE"/>
    <property type="match status" value="1"/>
</dbReference>
<dbReference type="AlphaFoldDB" id="A0A383CEA1"/>
<dbReference type="Pfam" id="PF00903">
    <property type="entry name" value="Glyoxalase"/>
    <property type="match status" value="1"/>
</dbReference>
<organism evidence="2">
    <name type="scientific">marine metagenome</name>
    <dbReference type="NCBI Taxonomy" id="408172"/>
    <lineage>
        <taxon>unclassified sequences</taxon>
        <taxon>metagenomes</taxon>
        <taxon>ecological metagenomes</taxon>
    </lineage>
</organism>
<proteinExistence type="predicted"/>
<dbReference type="PROSITE" id="PS51819">
    <property type="entry name" value="VOC"/>
    <property type="match status" value="1"/>
</dbReference>
<dbReference type="PANTHER" id="PTHR36437:SF2">
    <property type="entry name" value="GLYOXALASE_BLEOMYCIN RESISTANCE PROTEIN_DIOXYGENASE"/>
    <property type="match status" value="1"/>
</dbReference>
<dbReference type="Gene3D" id="3.10.180.10">
    <property type="entry name" value="2,3-Dihydroxybiphenyl 1,2-Dioxygenase, domain 1"/>
    <property type="match status" value="1"/>
</dbReference>
<dbReference type="InterPro" id="IPR029068">
    <property type="entry name" value="Glyas_Bleomycin-R_OHBP_Dase"/>
</dbReference>
<dbReference type="EMBL" id="UINC01208018">
    <property type="protein sequence ID" value="SVE30369.1"/>
    <property type="molecule type" value="Genomic_DNA"/>
</dbReference>
<dbReference type="InterPro" id="IPR004360">
    <property type="entry name" value="Glyas_Fos-R_dOase_dom"/>
</dbReference>
<evidence type="ECO:0000259" key="1">
    <source>
        <dbReference type="PROSITE" id="PS51819"/>
    </source>
</evidence>
<gene>
    <name evidence="2" type="ORF">METZ01_LOCUS483223</name>
</gene>
<reference evidence="2" key="1">
    <citation type="submission" date="2018-05" db="EMBL/GenBank/DDBJ databases">
        <authorList>
            <person name="Lanie J.A."/>
            <person name="Ng W.-L."/>
            <person name="Kazmierczak K.M."/>
            <person name="Andrzejewski T.M."/>
            <person name="Davidsen T.M."/>
            <person name="Wayne K.J."/>
            <person name="Tettelin H."/>
            <person name="Glass J.I."/>
            <person name="Rusch D."/>
            <person name="Podicherti R."/>
            <person name="Tsui H.-C.T."/>
            <person name="Winkler M.E."/>
        </authorList>
    </citation>
    <scope>NUCLEOTIDE SEQUENCE</scope>
</reference>
<evidence type="ECO:0000313" key="2">
    <source>
        <dbReference type="EMBL" id="SVE30369.1"/>
    </source>
</evidence>
<accession>A0A383CEA1</accession>
<sequence length="131" mass="14636">MTTTIQYVNLYVSNLAESVNFFKDKVGLKLEFKDEEFGYASFACGPIRMGVAAIPPSEQVKEEGMLMVGRQTGIGFCTDDLEITYKELIKNGVEFTMTPTHQPWGGFMAMFKDPDGNTFYLDQPNVVHSGD</sequence>